<comment type="caution">
    <text evidence="2">The sequence shown here is derived from an EMBL/GenBank/DDBJ whole genome shotgun (WGS) entry which is preliminary data.</text>
</comment>
<organism evidence="2 3">
    <name type="scientific">Bifidobacterium bifidum</name>
    <dbReference type="NCBI Taxonomy" id="1681"/>
    <lineage>
        <taxon>Bacteria</taxon>
        <taxon>Bacillati</taxon>
        <taxon>Actinomycetota</taxon>
        <taxon>Actinomycetes</taxon>
        <taxon>Bifidobacteriales</taxon>
        <taxon>Bifidobacteriaceae</taxon>
        <taxon>Bifidobacterium</taxon>
    </lineage>
</organism>
<evidence type="ECO:0000256" key="1">
    <source>
        <dbReference type="SAM" id="MobiDB-lite"/>
    </source>
</evidence>
<reference evidence="2 3" key="1">
    <citation type="submission" date="2016-01" db="EMBL/GenBank/DDBJ databases">
        <authorList>
            <person name="Oliw E.H."/>
        </authorList>
    </citation>
    <scope>NUCLEOTIDE SEQUENCE [LARGE SCALE GENOMIC DNA]</scope>
    <source>
        <strain evidence="2 3">MJR8628B</strain>
    </source>
</reference>
<proteinExistence type="predicted"/>
<accession>A0A133KRS6</accession>
<dbReference type="AlphaFoldDB" id="A0A133KRS6"/>
<dbReference type="Proteomes" id="UP000070092">
    <property type="component" value="Unassembled WGS sequence"/>
</dbReference>
<protein>
    <submittedName>
        <fullName evidence="2">Uncharacterized protein</fullName>
    </submittedName>
</protein>
<dbReference type="RefSeq" id="WP_061085783.1">
    <property type="nucleotide sequence ID" value="NZ_JAKNHM020000002.1"/>
</dbReference>
<evidence type="ECO:0000313" key="3">
    <source>
        <dbReference type="Proteomes" id="UP000070092"/>
    </source>
</evidence>
<gene>
    <name evidence="2" type="ORF">HMPREF3196_00364</name>
</gene>
<dbReference type="PATRIC" id="fig|1681.53.peg.351"/>
<evidence type="ECO:0000313" key="2">
    <source>
        <dbReference type="EMBL" id="KWZ82283.1"/>
    </source>
</evidence>
<feature type="region of interest" description="Disordered" evidence="1">
    <location>
        <begin position="106"/>
        <end position="150"/>
    </location>
</feature>
<dbReference type="EMBL" id="LRPO01000016">
    <property type="protein sequence ID" value="KWZ82283.1"/>
    <property type="molecule type" value="Genomic_DNA"/>
</dbReference>
<sequence>MSGNGLRVSRVQGVALASARGAAYRVRLADGTRVAALIATYTLHGSGMDVLLVPAGDGVAGLMGTLAGGELVAFSGMPRPWWTGRDEGSMFAVETDRLTVFQTPASRMAHHARGETEPPARQDAGTMDAPIPDALRVEGTGRAPHTGRRT</sequence>
<name>A0A133KRS6_BIFBI</name>